<dbReference type="Pfam" id="PF07177">
    <property type="entry name" value="Neuralized"/>
    <property type="match status" value="1"/>
</dbReference>
<dbReference type="PANTHER" id="PTHR11254:SF444">
    <property type="entry name" value="HECT DOMAIN CONTAINING UBIQUITIN LIGASE"/>
    <property type="match status" value="1"/>
</dbReference>
<dbReference type="InterPro" id="IPR000569">
    <property type="entry name" value="HECT_dom"/>
</dbReference>
<evidence type="ECO:0000313" key="8">
    <source>
        <dbReference type="EMBL" id="KAK1786970.1"/>
    </source>
</evidence>
<gene>
    <name evidence="8" type="ORF">P4O66_017347</name>
</gene>
<dbReference type="SMART" id="SM00119">
    <property type="entry name" value="HECTc"/>
    <property type="match status" value="1"/>
</dbReference>
<reference evidence="8" key="1">
    <citation type="submission" date="2023-03" db="EMBL/GenBank/DDBJ databases">
        <title>Electrophorus voltai genome.</title>
        <authorList>
            <person name="Bian C."/>
        </authorList>
    </citation>
    <scope>NUCLEOTIDE SEQUENCE</scope>
    <source>
        <strain evidence="8">CB-2022</strain>
        <tissue evidence="8">Muscle</tissue>
    </source>
</reference>
<name>A0AAD8YTJ8_9TELE</name>
<dbReference type="AlphaFoldDB" id="A0AAD8YTJ8"/>
<dbReference type="PANTHER" id="PTHR11254">
    <property type="entry name" value="HECT DOMAIN UBIQUITIN-PROTEIN LIGASE"/>
    <property type="match status" value="1"/>
</dbReference>
<keyword evidence="5 6" id="KW-0833">Ubl conjugation pathway</keyword>
<evidence type="ECO:0000256" key="6">
    <source>
        <dbReference type="PROSITE-ProRule" id="PRU00104"/>
    </source>
</evidence>
<dbReference type="EMBL" id="JAROKS010000024">
    <property type="protein sequence ID" value="KAK1786970.1"/>
    <property type="molecule type" value="Genomic_DNA"/>
</dbReference>
<dbReference type="PROSITE" id="PS50237">
    <property type="entry name" value="HECT"/>
    <property type="match status" value="1"/>
</dbReference>
<dbReference type="GO" id="GO:0061630">
    <property type="term" value="F:ubiquitin protein ligase activity"/>
    <property type="evidence" value="ECO:0007669"/>
    <property type="project" value="UniProtKB-EC"/>
</dbReference>
<evidence type="ECO:0000256" key="2">
    <source>
        <dbReference type="ARBA" id="ARBA00004906"/>
    </source>
</evidence>
<comment type="catalytic activity">
    <reaction evidence="1">
        <text>S-ubiquitinyl-[E2 ubiquitin-conjugating enzyme]-L-cysteine + [acceptor protein]-L-lysine = [E2 ubiquitin-conjugating enzyme]-L-cysteine + N(6)-ubiquitinyl-[acceptor protein]-L-lysine.</text>
        <dbReference type="EC" id="2.3.2.26"/>
    </reaction>
</comment>
<dbReference type="Proteomes" id="UP001239994">
    <property type="component" value="Unassembled WGS sequence"/>
</dbReference>
<keyword evidence="4" id="KW-0808">Transferase</keyword>
<evidence type="ECO:0000313" key="9">
    <source>
        <dbReference type="Proteomes" id="UP001239994"/>
    </source>
</evidence>
<feature type="non-terminal residue" evidence="8">
    <location>
        <position position="565"/>
    </location>
</feature>
<dbReference type="GO" id="GO:0006511">
    <property type="term" value="P:ubiquitin-dependent protein catabolic process"/>
    <property type="evidence" value="ECO:0007669"/>
    <property type="project" value="TreeGrafter"/>
</dbReference>
<protein>
    <recommendedName>
        <fullName evidence="3">HECT-type E3 ubiquitin transferase</fullName>
        <ecNumber evidence="3">2.3.2.26</ecNumber>
    </recommendedName>
</protein>
<feature type="domain" description="HECT" evidence="7">
    <location>
        <begin position="240"/>
        <end position="565"/>
    </location>
</feature>
<dbReference type="Pfam" id="PF00632">
    <property type="entry name" value="HECT"/>
    <property type="match status" value="1"/>
</dbReference>
<evidence type="ECO:0000256" key="4">
    <source>
        <dbReference type="ARBA" id="ARBA00022679"/>
    </source>
</evidence>
<keyword evidence="9" id="KW-1185">Reference proteome</keyword>
<feature type="active site" description="Glycyl thioester intermediate" evidence="6">
    <location>
        <position position="532"/>
    </location>
</feature>
<dbReference type="InterPro" id="IPR043136">
    <property type="entry name" value="B30.2/SPRY_sf"/>
</dbReference>
<sequence length="565" mass="64075">GGVSSRDGALRIGFTNNPPNLIPPTALPDMHGTPRCRVVPVPEEVCLPGAEMEFWLNYASLVLIRGTDRKKYCMKAKELSLNEPLYVFLDLCGNTSAVRLLGSRKGARTSCPDELLHSKSLTDSDATTVSSEKVHSDTRRVLREASTWRARFAPSYVNSPVYTQGPDPTKCTQTTTNRNLQNRNLQLSMEEMDVTFLLRVFQCQHLSSSKVHVIIRRKQLLKSAIIAMSSSNFHWTKTPHIEFVGEEAFDNGGPRREFFRLLMIEVQSSLGIFEGKPGHLFFTYDQSALQQHKYKQAGKLVAWSVAHGGPGLKALDPCLYLLMCDQDTQLADFDWRLIPDADVQEKVQKILSCRTSEHLCALQRELGDWICDCGFPGIYGPKISIQDLPKIYSYIVKHYIYLRVSSMVVQFMEGMNSYGGLWDTVKANWIDFLPIFTNMNEPISRNSFTALFQINWSREGTKSREEEEETVYYWELVLRMIEDKKTELSFRELLAFITATDEVPALGFPQKPSINFYHPDRHGCRLPYASTCMMGLFLPRGVKSQAELNAMLLRAVRDSAGFGKT</sequence>
<evidence type="ECO:0000256" key="5">
    <source>
        <dbReference type="ARBA" id="ARBA00022786"/>
    </source>
</evidence>
<dbReference type="GO" id="GO:0016567">
    <property type="term" value="P:protein ubiquitination"/>
    <property type="evidence" value="ECO:0007669"/>
    <property type="project" value="TreeGrafter"/>
</dbReference>
<dbReference type="InterPro" id="IPR006573">
    <property type="entry name" value="NHR_dom"/>
</dbReference>
<dbReference type="Gene3D" id="3.90.1750.10">
    <property type="entry name" value="Hect, E3 ligase catalytic domains"/>
    <property type="match status" value="1"/>
</dbReference>
<accession>A0AAD8YTJ8</accession>
<organism evidence="8 9">
    <name type="scientific">Electrophorus voltai</name>
    <dbReference type="NCBI Taxonomy" id="2609070"/>
    <lineage>
        <taxon>Eukaryota</taxon>
        <taxon>Metazoa</taxon>
        <taxon>Chordata</taxon>
        <taxon>Craniata</taxon>
        <taxon>Vertebrata</taxon>
        <taxon>Euteleostomi</taxon>
        <taxon>Actinopterygii</taxon>
        <taxon>Neopterygii</taxon>
        <taxon>Teleostei</taxon>
        <taxon>Ostariophysi</taxon>
        <taxon>Gymnotiformes</taxon>
        <taxon>Gymnotoidei</taxon>
        <taxon>Gymnotidae</taxon>
        <taxon>Electrophorus</taxon>
    </lineage>
</organism>
<dbReference type="GO" id="GO:0005737">
    <property type="term" value="C:cytoplasm"/>
    <property type="evidence" value="ECO:0007669"/>
    <property type="project" value="TreeGrafter"/>
</dbReference>
<evidence type="ECO:0000256" key="3">
    <source>
        <dbReference type="ARBA" id="ARBA00012485"/>
    </source>
</evidence>
<comment type="caution">
    <text evidence="8">The sequence shown here is derived from an EMBL/GenBank/DDBJ whole genome shotgun (WGS) entry which is preliminary data.</text>
</comment>
<dbReference type="InterPro" id="IPR035983">
    <property type="entry name" value="Hect_E3_ubiquitin_ligase"/>
</dbReference>
<evidence type="ECO:0000259" key="7">
    <source>
        <dbReference type="PROSITE" id="PS50237"/>
    </source>
</evidence>
<comment type="pathway">
    <text evidence="2">Protein modification; protein ubiquitination.</text>
</comment>
<evidence type="ECO:0000256" key="1">
    <source>
        <dbReference type="ARBA" id="ARBA00000885"/>
    </source>
</evidence>
<dbReference type="InterPro" id="IPR050409">
    <property type="entry name" value="E3_ubiq-protein_ligase"/>
</dbReference>
<dbReference type="SUPFAM" id="SSF56204">
    <property type="entry name" value="Hect, E3 ligase catalytic domain"/>
    <property type="match status" value="1"/>
</dbReference>
<proteinExistence type="predicted"/>
<dbReference type="EC" id="2.3.2.26" evidence="3"/>
<dbReference type="Gene3D" id="2.60.120.920">
    <property type="match status" value="1"/>
</dbReference>
<dbReference type="Gene3D" id="3.30.2410.10">
    <property type="entry name" value="Hect, E3 ligase catalytic domain"/>
    <property type="match status" value="1"/>
</dbReference>